<name>A0A8S5V640_9VIRU</name>
<evidence type="ECO:0000313" key="1">
    <source>
        <dbReference type="EMBL" id="DAG02180.1"/>
    </source>
</evidence>
<proteinExistence type="predicted"/>
<organism evidence="1">
    <name type="scientific">Microviridae sp. ctC1P1</name>
    <dbReference type="NCBI Taxonomy" id="2824988"/>
    <lineage>
        <taxon>Viruses</taxon>
        <taxon>Monodnaviria</taxon>
        <taxon>Sangervirae</taxon>
        <taxon>Phixviricota</taxon>
        <taxon>Malgrandaviricetes</taxon>
        <taxon>Petitvirales</taxon>
        <taxon>Microviridae</taxon>
    </lineage>
</organism>
<dbReference type="EMBL" id="BK016206">
    <property type="protein sequence ID" value="DAG02180.1"/>
    <property type="molecule type" value="Genomic_DNA"/>
</dbReference>
<sequence>MFPYCFILYLRNRSKYHRSGGTPFITHIH</sequence>
<accession>A0A8S5V640</accession>
<protein>
    <submittedName>
        <fullName evidence="1">Heterocyst differentiation control protein</fullName>
    </submittedName>
</protein>
<reference evidence="1" key="1">
    <citation type="journal article" date="2021" name="Proc. Natl. Acad. Sci. U.S.A.">
        <title>A Catalog of Tens of Thousands of Viruses from Human Metagenomes Reveals Hidden Associations with Chronic Diseases.</title>
        <authorList>
            <person name="Tisza M.J."/>
            <person name="Buck C.B."/>
        </authorList>
    </citation>
    <scope>NUCLEOTIDE SEQUENCE</scope>
    <source>
        <strain evidence="1">CtC1P1</strain>
    </source>
</reference>